<dbReference type="EMBL" id="CAXKWB010000225">
    <property type="protein sequence ID" value="CAL4059884.1"/>
    <property type="molecule type" value="Genomic_DNA"/>
</dbReference>
<dbReference type="Proteomes" id="UP001497623">
    <property type="component" value="Unassembled WGS sequence"/>
</dbReference>
<protein>
    <submittedName>
        <fullName evidence="2">Uncharacterized protein</fullName>
    </submittedName>
</protein>
<proteinExistence type="predicted"/>
<feature type="non-terminal residue" evidence="2">
    <location>
        <position position="366"/>
    </location>
</feature>
<dbReference type="AlphaFoldDB" id="A0AAV2PIL0"/>
<sequence>MYIRLSIAPKMATTKNRPHSMGSDHWFATYFDKGGNVNKYISMIERKYPDEKFDDDERRRFLVAHMSNDYALKLALYLRERGICIFNTNYEEDIRYMRAIFETAEQREERLRKEKQLEGNEDEDLCHAENKEEKVKEEEVEDLATKKNIEIKILLMKCGLKSSKSKNSELLQDKKEEIKVEEAKEEKTVIENKKIETKKVEEAKEEKTVIENKKIETKKVEVKEEKNGIDKKKNRSSHVYEGILLTNKLSDTNDSLHSHPSDNITKQIINDIILEKSKIPYKKIEPEDNKSKIVQYLGWKSPTNDFEQKRERDLKTIYKLNGIKESQVAQNGEMTVIARLSHLLDTGQFSDVNIRVGTGNNAAIFK</sequence>
<accession>A0AAV2PIL0</accession>
<comment type="caution">
    <text evidence="2">The sequence shown here is derived from an EMBL/GenBank/DDBJ whole genome shotgun (WGS) entry which is preliminary data.</text>
</comment>
<evidence type="ECO:0000313" key="2">
    <source>
        <dbReference type="EMBL" id="CAL4059884.1"/>
    </source>
</evidence>
<keyword evidence="1" id="KW-0175">Coiled coil</keyword>
<organism evidence="2 3">
    <name type="scientific">Meganyctiphanes norvegica</name>
    <name type="common">Northern krill</name>
    <name type="synonym">Thysanopoda norvegica</name>
    <dbReference type="NCBI Taxonomy" id="48144"/>
    <lineage>
        <taxon>Eukaryota</taxon>
        <taxon>Metazoa</taxon>
        <taxon>Ecdysozoa</taxon>
        <taxon>Arthropoda</taxon>
        <taxon>Crustacea</taxon>
        <taxon>Multicrustacea</taxon>
        <taxon>Malacostraca</taxon>
        <taxon>Eumalacostraca</taxon>
        <taxon>Eucarida</taxon>
        <taxon>Euphausiacea</taxon>
        <taxon>Euphausiidae</taxon>
        <taxon>Meganyctiphanes</taxon>
    </lineage>
</organism>
<gene>
    <name evidence="2" type="ORF">MNOR_LOCUS927</name>
</gene>
<evidence type="ECO:0000313" key="3">
    <source>
        <dbReference type="Proteomes" id="UP001497623"/>
    </source>
</evidence>
<name>A0AAV2PIL0_MEGNR</name>
<feature type="coiled-coil region" evidence="1">
    <location>
        <begin position="173"/>
        <end position="220"/>
    </location>
</feature>
<keyword evidence="3" id="KW-1185">Reference proteome</keyword>
<evidence type="ECO:0000256" key="1">
    <source>
        <dbReference type="SAM" id="Coils"/>
    </source>
</evidence>
<reference evidence="2 3" key="1">
    <citation type="submission" date="2024-05" db="EMBL/GenBank/DDBJ databases">
        <authorList>
            <person name="Wallberg A."/>
        </authorList>
    </citation>
    <scope>NUCLEOTIDE SEQUENCE [LARGE SCALE GENOMIC DNA]</scope>
</reference>